<dbReference type="Gene3D" id="3.40.930.10">
    <property type="entry name" value="Mannitol-specific EII, Chain A"/>
    <property type="match status" value="1"/>
</dbReference>
<dbReference type="GO" id="GO:0016020">
    <property type="term" value="C:membrane"/>
    <property type="evidence" value="ECO:0007669"/>
    <property type="project" value="UniProtKB-SubCell"/>
</dbReference>
<dbReference type="InterPro" id="IPR002178">
    <property type="entry name" value="PTS_EIIA_type-2_dom"/>
</dbReference>
<feature type="domain" description="PTS EIIA type-2" evidence="6">
    <location>
        <begin position="479"/>
        <end position="627"/>
    </location>
</feature>
<gene>
    <name evidence="8" type="ORF">JCM15548_1390</name>
</gene>
<evidence type="ECO:0000256" key="2">
    <source>
        <dbReference type="ARBA" id="ARBA00022692"/>
    </source>
</evidence>
<dbReference type="Pfam" id="PF00359">
    <property type="entry name" value="PTS_EIIA_2"/>
    <property type="match status" value="1"/>
</dbReference>
<evidence type="ECO:0000256" key="5">
    <source>
        <dbReference type="SAM" id="Phobius"/>
    </source>
</evidence>
<feature type="transmembrane region" description="Helical" evidence="5">
    <location>
        <begin position="231"/>
        <end position="253"/>
    </location>
</feature>
<dbReference type="InterPro" id="IPR036721">
    <property type="entry name" value="RCK_C_sf"/>
</dbReference>
<accession>A0A0E9LRT7</accession>
<evidence type="ECO:0000313" key="8">
    <source>
        <dbReference type="EMBL" id="GAO28312.1"/>
    </source>
</evidence>
<dbReference type="SUPFAM" id="SSF55804">
    <property type="entry name" value="Phoshotransferase/anion transport protein"/>
    <property type="match status" value="1"/>
</dbReference>
<comment type="subcellular location">
    <subcellularLocation>
        <location evidence="1">Membrane</location>
        <topology evidence="1">Multi-pass membrane protein</topology>
    </subcellularLocation>
</comment>
<keyword evidence="3 5" id="KW-1133">Transmembrane helix</keyword>
<dbReference type="RefSeq" id="WP_062122148.1">
    <property type="nucleotide sequence ID" value="NZ_BAZW01000002.1"/>
</dbReference>
<dbReference type="Gene3D" id="1.20.1740.10">
    <property type="entry name" value="Amino acid/polyamine transporter I"/>
    <property type="match status" value="1"/>
</dbReference>
<reference evidence="8 9" key="1">
    <citation type="journal article" date="2015" name="Microbes Environ.">
        <title>Distribution and evolution of nitrogen fixation genes in the phylum bacteroidetes.</title>
        <authorList>
            <person name="Inoue J."/>
            <person name="Oshima K."/>
            <person name="Suda W."/>
            <person name="Sakamoto M."/>
            <person name="Iino T."/>
            <person name="Noda S."/>
            <person name="Hongoh Y."/>
            <person name="Hattori M."/>
            <person name="Ohkuma M."/>
        </authorList>
    </citation>
    <scope>NUCLEOTIDE SEQUENCE [LARGE SCALE GENOMIC DNA]</scope>
    <source>
        <strain evidence="8">JCM 15548</strain>
    </source>
</reference>
<feature type="transmembrane region" description="Helical" evidence="5">
    <location>
        <begin position="12"/>
        <end position="32"/>
    </location>
</feature>
<feature type="transmembrane region" description="Helical" evidence="5">
    <location>
        <begin position="90"/>
        <end position="114"/>
    </location>
</feature>
<feature type="transmembrane region" description="Helical" evidence="5">
    <location>
        <begin position="192"/>
        <end position="210"/>
    </location>
</feature>
<dbReference type="Proteomes" id="UP000032900">
    <property type="component" value="Unassembled WGS sequence"/>
</dbReference>
<feature type="transmembrane region" description="Helical" evidence="5">
    <location>
        <begin position="280"/>
        <end position="303"/>
    </location>
</feature>
<keyword evidence="4 5" id="KW-0472">Membrane</keyword>
<dbReference type="SUPFAM" id="SSF116726">
    <property type="entry name" value="TrkA C-terminal domain-like"/>
    <property type="match status" value="1"/>
</dbReference>
<feature type="transmembrane region" description="Helical" evidence="5">
    <location>
        <begin position="44"/>
        <end position="69"/>
    </location>
</feature>
<organism evidence="8 9">
    <name type="scientific">Geofilum rubicundum JCM 15548</name>
    <dbReference type="NCBI Taxonomy" id="1236989"/>
    <lineage>
        <taxon>Bacteria</taxon>
        <taxon>Pseudomonadati</taxon>
        <taxon>Bacteroidota</taxon>
        <taxon>Bacteroidia</taxon>
        <taxon>Marinilabiliales</taxon>
        <taxon>Marinilabiliaceae</taxon>
        <taxon>Geofilum</taxon>
    </lineage>
</organism>
<dbReference type="InterPro" id="IPR016152">
    <property type="entry name" value="PTrfase/Anion_transptr"/>
</dbReference>
<dbReference type="EMBL" id="BAZW01000002">
    <property type="protein sequence ID" value="GAO28312.1"/>
    <property type="molecule type" value="Genomic_DNA"/>
</dbReference>
<dbReference type="InterPro" id="IPR006037">
    <property type="entry name" value="RCK_C"/>
</dbReference>
<feature type="transmembrane region" description="Helical" evidence="5">
    <location>
        <begin position="151"/>
        <end position="172"/>
    </location>
</feature>
<dbReference type="AlphaFoldDB" id="A0A0E9LRT7"/>
<comment type="caution">
    <text evidence="8">The sequence shown here is derived from an EMBL/GenBank/DDBJ whole genome shotgun (WGS) entry which is preliminary data.</text>
</comment>
<dbReference type="InterPro" id="IPR004841">
    <property type="entry name" value="AA-permease/SLC12A_dom"/>
</dbReference>
<evidence type="ECO:0000256" key="4">
    <source>
        <dbReference type="ARBA" id="ARBA00023136"/>
    </source>
</evidence>
<feature type="transmembrane region" description="Helical" evidence="5">
    <location>
        <begin position="331"/>
        <end position="348"/>
    </location>
</feature>
<evidence type="ECO:0008006" key="10">
    <source>
        <dbReference type="Google" id="ProtNLM"/>
    </source>
</evidence>
<dbReference type="Gene3D" id="3.30.70.1450">
    <property type="entry name" value="Regulator of K+ conductance, C-terminal domain"/>
    <property type="match status" value="1"/>
</dbReference>
<feature type="transmembrane region" description="Helical" evidence="5">
    <location>
        <begin position="360"/>
        <end position="378"/>
    </location>
</feature>
<evidence type="ECO:0000256" key="3">
    <source>
        <dbReference type="ARBA" id="ARBA00022989"/>
    </source>
</evidence>
<evidence type="ECO:0000256" key="1">
    <source>
        <dbReference type="ARBA" id="ARBA00004141"/>
    </source>
</evidence>
<keyword evidence="9" id="KW-1185">Reference proteome</keyword>
<evidence type="ECO:0000259" key="7">
    <source>
        <dbReference type="PROSITE" id="PS51202"/>
    </source>
</evidence>
<dbReference type="PANTHER" id="PTHR42770">
    <property type="entry name" value="AMINO ACID TRANSPORTER-RELATED"/>
    <property type="match status" value="1"/>
</dbReference>
<feature type="transmembrane region" description="Helical" evidence="5">
    <location>
        <begin position="390"/>
        <end position="409"/>
    </location>
</feature>
<dbReference type="Pfam" id="PF00324">
    <property type="entry name" value="AA_permease"/>
    <property type="match status" value="1"/>
</dbReference>
<name>A0A0E9LRT7_9BACT</name>
<dbReference type="InterPro" id="IPR050367">
    <property type="entry name" value="APC_superfamily"/>
</dbReference>
<proteinExistence type="predicted"/>
<dbReference type="PROSITE" id="PS51202">
    <property type="entry name" value="RCK_C"/>
    <property type="match status" value="1"/>
</dbReference>
<evidence type="ECO:0000313" key="9">
    <source>
        <dbReference type="Proteomes" id="UP000032900"/>
    </source>
</evidence>
<feature type="domain" description="RCK C-terminal" evidence="7">
    <location>
        <begin position="618"/>
        <end position="702"/>
    </location>
</feature>
<sequence>MGNKTRLNKELGLFDVFAISTGAMFSSGFFLLPGLASQYTGPSVFVAYLVAGIMIMPAMFSIAEISTALPRSGGAYFFLDRSLGPLMGTIGGLGTYFALMFKTAFAIIGIGAYASFFWEVPVKTIAIMATLFFMGLNLVGAKKTSGLQNIFVIFLLVVLGTFIVDGLYNIFFTDRVDIPGINDHFDPFFTDGFEGVIITSGFVFVSYLGLTQIASVAEEIKNPERNIPLGMLLSLIVTGLVYVLGVFVMVSVIEPSEFANDLAPAATAVKKLFNWLPGDLGAYLMTGAAMAAFASTGNAGLLSSSRYPFAMSRDTLFPAGFSKVNKMGTPYAAILLTTALILLFILILSEEGIAKLASTFQLFIFMLINLSVIVFRNSKIESYDPGYRSPFYPWMQIAGIIISFVLIIYMGWMAILFSAAIVLVAVLWYRYYARLKVKREGAIFHWFALLGKYQYPDIENEFMTILKEKGLRQGDPFDQTIINARIVNLERKINFEALVEEVSEVFSTEMHVDKDVLVKEFYATSPIEPALVIPGVSILYAKNDGVDHPSLQIIICKNGIRKPVSKGAISSEDYIKVFFFLVNSSEESRQQLRMLSRLIDIVERDEFLEEMLRITSHREMKEFLLHNERYITVQLLPGSVQGETIGKALKEVKYPTDVLVALIERGGETFPPHGNTILQENDVLTIIGEPRSIAQLFDRFVRLNKDKDKENGKALN</sequence>
<dbReference type="PANTHER" id="PTHR42770:SF7">
    <property type="entry name" value="MEMBRANE PROTEIN"/>
    <property type="match status" value="1"/>
</dbReference>
<feature type="transmembrane region" description="Helical" evidence="5">
    <location>
        <begin position="120"/>
        <end position="139"/>
    </location>
</feature>
<protein>
    <recommendedName>
        <fullName evidence="10">Amino acid transporter</fullName>
    </recommendedName>
</protein>
<keyword evidence="2 5" id="KW-0812">Transmembrane</keyword>
<dbReference type="GO" id="GO:0006813">
    <property type="term" value="P:potassium ion transport"/>
    <property type="evidence" value="ECO:0007669"/>
    <property type="project" value="InterPro"/>
</dbReference>
<dbReference type="STRING" id="1236989.JCM15548_1390"/>
<dbReference type="Pfam" id="PF02080">
    <property type="entry name" value="TrkA_C"/>
    <property type="match status" value="1"/>
</dbReference>
<dbReference type="OrthoDB" id="9762947at2"/>
<dbReference type="PROSITE" id="PS51094">
    <property type="entry name" value="PTS_EIIA_TYPE_2"/>
    <property type="match status" value="1"/>
</dbReference>
<evidence type="ECO:0000259" key="6">
    <source>
        <dbReference type="PROSITE" id="PS51094"/>
    </source>
</evidence>
<dbReference type="GO" id="GO:0008324">
    <property type="term" value="F:monoatomic cation transmembrane transporter activity"/>
    <property type="evidence" value="ECO:0007669"/>
    <property type="project" value="InterPro"/>
</dbReference>